<organism evidence="3 4">
    <name type="scientific">Arthrobacter woluwensis</name>
    <dbReference type="NCBI Taxonomy" id="156980"/>
    <lineage>
        <taxon>Bacteria</taxon>
        <taxon>Bacillati</taxon>
        <taxon>Actinomycetota</taxon>
        <taxon>Actinomycetes</taxon>
        <taxon>Micrococcales</taxon>
        <taxon>Micrococcaceae</taxon>
        <taxon>Arthrobacter</taxon>
    </lineage>
</organism>
<dbReference type="SUPFAM" id="SSF56219">
    <property type="entry name" value="DNase I-like"/>
    <property type="match status" value="1"/>
</dbReference>
<keyword evidence="1" id="KW-0812">Transmembrane</keyword>
<evidence type="ECO:0000256" key="1">
    <source>
        <dbReference type="SAM" id="Phobius"/>
    </source>
</evidence>
<dbReference type="RefSeq" id="WP_066213222.1">
    <property type="nucleotide sequence ID" value="NZ_FNSN01000003.1"/>
</dbReference>
<evidence type="ECO:0000313" key="4">
    <source>
        <dbReference type="Proteomes" id="UP000182652"/>
    </source>
</evidence>
<dbReference type="InterPro" id="IPR005135">
    <property type="entry name" value="Endo/exonuclease/phosphatase"/>
</dbReference>
<dbReference type="EMBL" id="FNSN01000003">
    <property type="protein sequence ID" value="SEB48875.1"/>
    <property type="molecule type" value="Genomic_DNA"/>
</dbReference>
<dbReference type="InterPro" id="IPR036691">
    <property type="entry name" value="Endo/exonu/phosph_ase_sf"/>
</dbReference>
<gene>
    <name evidence="3" type="ORF">SAMN04489745_0340</name>
</gene>
<feature type="domain" description="Endonuclease/exonuclease/phosphatase" evidence="2">
    <location>
        <begin position="129"/>
        <end position="324"/>
    </location>
</feature>
<dbReference type="GO" id="GO:0003824">
    <property type="term" value="F:catalytic activity"/>
    <property type="evidence" value="ECO:0007669"/>
    <property type="project" value="InterPro"/>
</dbReference>
<keyword evidence="1" id="KW-0472">Membrane</keyword>
<protein>
    <submittedName>
        <fullName evidence="3">Vancomycin resistance protein VanJ</fullName>
    </submittedName>
</protein>
<dbReference type="STRING" id="156980.SAMN04489745_0340"/>
<sequence>MNPPNPSVTSSPEDRPRSSRLRLRDRVALGCAAAVTAAAFLHLVLPGPAGTFFAIILPWLWIPALLCVACLPWVQRRAWAVLLVPVLAWGLMAAPALIPLQKQAAPQAQAQSGAGNGTGSGRITVASQNVKAGSGADSTARAAGALAERGADVVVLVELDDAGRSAAREVLAERYPHAYTVGTVGIWSRYPLNNTRALGLGLGWKRALAVDVETPAGTLTLYAVHAASVRPGEQDARDEMLRDLSQVITADDAPRAIAVGDFNAVAQDPALAGIRSTLAEPPQSTPSFGFSWPSGLPLARIDHVFQRGLLPQENTMLRAGESDHLALVASFAFPQ</sequence>
<feature type="transmembrane region" description="Helical" evidence="1">
    <location>
        <begin position="78"/>
        <end position="98"/>
    </location>
</feature>
<accession>A0A1H4JSG9</accession>
<name>A0A1H4JSG9_9MICC</name>
<keyword evidence="1" id="KW-1133">Transmembrane helix</keyword>
<keyword evidence="4" id="KW-1185">Reference proteome</keyword>
<evidence type="ECO:0000313" key="3">
    <source>
        <dbReference type="EMBL" id="SEB48875.1"/>
    </source>
</evidence>
<proteinExistence type="predicted"/>
<feature type="transmembrane region" description="Helical" evidence="1">
    <location>
        <begin position="51"/>
        <end position="71"/>
    </location>
</feature>
<dbReference type="AlphaFoldDB" id="A0A1H4JSG9"/>
<dbReference type="Proteomes" id="UP000182652">
    <property type="component" value="Unassembled WGS sequence"/>
</dbReference>
<feature type="transmembrane region" description="Helical" evidence="1">
    <location>
        <begin position="27"/>
        <end position="45"/>
    </location>
</feature>
<dbReference type="Gene3D" id="3.60.10.10">
    <property type="entry name" value="Endonuclease/exonuclease/phosphatase"/>
    <property type="match status" value="1"/>
</dbReference>
<reference evidence="3 4" key="1">
    <citation type="submission" date="2016-10" db="EMBL/GenBank/DDBJ databases">
        <authorList>
            <person name="de Groot N.N."/>
        </authorList>
    </citation>
    <scope>NUCLEOTIDE SEQUENCE [LARGE SCALE GENOMIC DNA]</scope>
    <source>
        <strain evidence="3 4">DSM 10495</strain>
    </source>
</reference>
<evidence type="ECO:0000259" key="2">
    <source>
        <dbReference type="Pfam" id="PF03372"/>
    </source>
</evidence>
<dbReference type="Pfam" id="PF03372">
    <property type="entry name" value="Exo_endo_phos"/>
    <property type="match status" value="1"/>
</dbReference>